<accession>A0A9Q0JX75</accession>
<sequence>MRHMLNFSWICTCQKEMTCRRKKLVEKVSYFSIGETLYDTELPSSGICEALHYQGVYAHGDVLLNIYQVLNKANEVAVEPKWPKKFSYGSEVLGTYNLPF</sequence>
<dbReference type="AlphaFoldDB" id="A0A9Q0JX75"/>
<protein>
    <submittedName>
        <fullName evidence="1">Uncharacterized protein</fullName>
    </submittedName>
</protein>
<name>A0A9Q0JX75_9MAGN</name>
<proteinExistence type="predicted"/>
<organism evidence="1 2">
    <name type="scientific">Protea cynaroides</name>
    <dbReference type="NCBI Taxonomy" id="273540"/>
    <lineage>
        <taxon>Eukaryota</taxon>
        <taxon>Viridiplantae</taxon>
        <taxon>Streptophyta</taxon>
        <taxon>Embryophyta</taxon>
        <taxon>Tracheophyta</taxon>
        <taxon>Spermatophyta</taxon>
        <taxon>Magnoliopsida</taxon>
        <taxon>Proteales</taxon>
        <taxon>Proteaceae</taxon>
        <taxon>Protea</taxon>
    </lineage>
</organism>
<evidence type="ECO:0000313" key="1">
    <source>
        <dbReference type="EMBL" id="KAJ4953598.1"/>
    </source>
</evidence>
<comment type="caution">
    <text evidence="1">The sequence shown here is derived from an EMBL/GenBank/DDBJ whole genome shotgun (WGS) entry which is preliminary data.</text>
</comment>
<keyword evidence="2" id="KW-1185">Reference proteome</keyword>
<dbReference type="Proteomes" id="UP001141806">
    <property type="component" value="Unassembled WGS sequence"/>
</dbReference>
<reference evidence="1" key="1">
    <citation type="journal article" date="2023" name="Plant J.">
        <title>The genome of the king protea, Protea cynaroides.</title>
        <authorList>
            <person name="Chang J."/>
            <person name="Duong T.A."/>
            <person name="Schoeman C."/>
            <person name="Ma X."/>
            <person name="Roodt D."/>
            <person name="Barker N."/>
            <person name="Li Z."/>
            <person name="Van de Peer Y."/>
            <person name="Mizrachi E."/>
        </authorList>
    </citation>
    <scope>NUCLEOTIDE SEQUENCE</scope>
    <source>
        <tissue evidence="1">Young leaves</tissue>
    </source>
</reference>
<dbReference type="EMBL" id="JAMYWD010000012">
    <property type="protein sequence ID" value="KAJ4953598.1"/>
    <property type="molecule type" value="Genomic_DNA"/>
</dbReference>
<evidence type="ECO:0000313" key="2">
    <source>
        <dbReference type="Proteomes" id="UP001141806"/>
    </source>
</evidence>
<gene>
    <name evidence="1" type="ORF">NE237_030430</name>
</gene>